<dbReference type="PROSITE" id="PS51644">
    <property type="entry name" value="HTH_OST"/>
    <property type="match status" value="1"/>
</dbReference>
<feature type="compositionally biased region" description="Acidic residues" evidence="1">
    <location>
        <begin position="188"/>
        <end position="198"/>
    </location>
</feature>
<feature type="region of interest" description="Disordered" evidence="1">
    <location>
        <begin position="95"/>
        <end position="141"/>
    </location>
</feature>
<reference evidence="3" key="1">
    <citation type="submission" date="2023-10" db="EMBL/GenBank/DDBJ databases">
        <authorList>
            <person name="Chen Y."/>
            <person name="Shah S."/>
            <person name="Dougan E. K."/>
            <person name="Thang M."/>
            <person name="Chan C."/>
        </authorList>
    </citation>
    <scope>NUCLEOTIDE SEQUENCE [LARGE SCALE GENOMIC DNA]</scope>
</reference>
<feature type="compositionally biased region" description="Low complexity" evidence="1">
    <location>
        <begin position="177"/>
        <end position="187"/>
    </location>
</feature>
<feature type="domain" description="HTH OST-type" evidence="2">
    <location>
        <begin position="1"/>
        <end position="68"/>
    </location>
</feature>
<protein>
    <recommendedName>
        <fullName evidence="2">HTH OST-type domain-containing protein</fullName>
    </recommendedName>
</protein>
<dbReference type="InterPro" id="IPR025605">
    <property type="entry name" value="OST-HTH/LOTUS_dom"/>
</dbReference>
<sequence>MLRVPAGGSMPLSNVKRLFRSRFNMELSETALGHSKLSELLNDTRLQDRDICFVRLQGHGYVVAHPHQRARCISLSSSIAGGAAPTVPLEEEGSLHVTFGDPAPGAPRRAAPPKEEGSLRVTFGGPAPDASQSAAPPASEPRTFEIKIRNTFVHVDDEPSACTPANKDLARPKRAKTAPAPEALDPGPSDDEGDDEDSVAGIPSKPAADDNEDNVSDRSQGDGPDCCDSCSTGTGGETRMQAAGGCDEAASASGACAGDPPEAQ</sequence>
<accession>A0ABN9UD74</accession>
<feature type="compositionally biased region" description="Low complexity" evidence="1">
    <location>
        <begin position="126"/>
        <end position="141"/>
    </location>
</feature>
<evidence type="ECO:0000259" key="2">
    <source>
        <dbReference type="PROSITE" id="PS51644"/>
    </source>
</evidence>
<dbReference type="Proteomes" id="UP001189429">
    <property type="component" value="Unassembled WGS sequence"/>
</dbReference>
<evidence type="ECO:0000313" key="3">
    <source>
        <dbReference type="EMBL" id="CAK0856783.1"/>
    </source>
</evidence>
<comment type="caution">
    <text evidence="3">The sequence shown here is derived from an EMBL/GenBank/DDBJ whole genome shotgun (WGS) entry which is preliminary data.</text>
</comment>
<keyword evidence="4" id="KW-1185">Reference proteome</keyword>
<feature type="region of interest" description="Disordered" evidence="1">
    <location>
        <begin position="155"/>
        <end position="264"/>
    </location>
</feature>
<name>A0ABN9UD74_9DINO</name>
<gene>
    <name evidence="3" type="ORF">PCOR1329_LOCUS47063</name>
</gene>
<dbReference type="EMBL" id="CAUYUJ010015666">
    <property type="protein sequence ID" value="CAK0856783.1"/>
    <property type="molecule type" value="Genomic_DNA"/>
</dbReference>
<feature type="non-terminal residue" evidence="3">
    <location>
        <position position="264"/>
    </location>
</feature>
<evidence type="ECO:0000256" key="1">
    <source>
        <dbReference type="SAM" id="MobiDB-lite"/>
    </source>
</evidence>
<proteinExistence type="predicted"/>
<organism evidence="3 4">
    <name type="scientific">Prorocentrum cordatum</name>
    <dbReference type="NCBI Taxonomy" id="2364126"/>
    <lineage>
        <taxon>Eukaryota</taxon>
        <taxon>Sar</taxon>
        <taxon>Alveolata</taxon>
        <taxon>Dinophyceae</taxon>
        <taxon>Prorocentrales</taxon>
        <taxon>Prorocentraceae</taxon>
        <taxon>Prorocentrum</taxon>
    </lineage>
</organism>
<evidence type="ECO:0000313" key="4">
    <source>
        <dbReference type="Proteomes" id="UP001189429"/>
    </source>
</evidence>